<dbReference type="GO" id="GO:0008270">
    <property type="term" value="F:zinc ion binding"/>
    <property type="evidence" value="ECO:0007669"/>
    <property type="project" value="UniProtKB-KW"/>
</dbReference>
<evidence type="ECO:0000256" key="4">
    <source>
        <dbReference type="ARBA" id="ARBA00022771"/>
    </source>
</evidence>
<name>A0A1C1D0D2_9EURO</name>
<dbReference type="InterPro" id="IPR033599">
    <property type="entry name" value="TAF1B/Rrn7"/>
</dbReference>
<evidence type="ECO:0000256" key="9">
    <source>
        <dbReference type="ARBA" id="ARBA00023242"/>
    </source>
</evidence>
<evidence type="ECO:0000256" key="6">
    <source>
        <dbReference type="ARBA" id="ARBA00023015"/>
    </source>
</evidence>
<feature type="domain" description="Rrn7/TAF1B N-terminal cyclin" evidence="11">
    <location>
        <begin position="78"/>
        <end position="201"/>
    </location>
</feature>
<keyword evidence="3" id="KW-0479">Metal-binding</keyword>
<keyword evidence="4" id="KW-0863">Zinc-finger</keyword>
<dbReference type="PANTHER" id="PTHR31576">
    <property type="entry name" value="TATA BOX-BINDING PROTEIN-ASSOCIATED FACTOR RNA POLYMERASE I SUBUNIT B"/>
    <property type="match status" value="1"/>
</dbReference>
<dbReference type="Pfam" id="PF20644">
    <property type="entry name" value="Rrn7_cyclin_N"/>
    <property type="match status" value="1"/>
</dbReference>
<dbReference type="STRING" id="86049.A0A1C1D0D2"/>
<evidence type="ECO:0000313" key="12">
    <source>
        <dbReference type="EMBL" id="OCT54166.1"/>
    </source>
</evidence>
<dbReference type="PANTHER" id="PTHR31576:SF2">
    <property type="entry name" value="TATA BOX-BINDING PROTEIN-ASSOCIATED FACTOR RNA POLYMERASE I SUBUNIT B"/>
    <property type="match status" value="1"/>
</dbReference>
<feature type="region of interest" description="Disordered" evidence="10">
    <location>
        <begin position="203"/>
        <end position="224"/>
    </location>
</feature>
<organism evidence="12 13">
    <name type="scientific">Cladophialophora carrionii</name>
    <dbReference type="NCBI Taxonomy" id="86049"/>
    <lineage>
        <taxon>Eukaryota</taxon>
        <taxon>Fungi</taxon>
        <taxon>Dikarya</taxon>
        <taxon>Ascomycota</taxon>
        <taxon>Pezizomycotina</taxon>
        <taxon>Eurotiomycetes</taxon>
        <taxon>Chaetothyriomycetidae</taxon>
        <taxon>Chaetothyriales</taxon>
        <taxon>Herpotrichiellaceae</taxon>
        <taxon>Cladophialophora</taxon>
    </lineage>
</organism>
<feature type="region of interest" description="Disordered" evidence="10">
    <location>
        <begin position="128"/>
        <end position="170"/>
    </location>
</feature>
<proteinExistence type="inferred from homology"/>
<evidence type="ECO:0000256" key="8">
    <source>
        <dbReference type="ARBA" id="ARBA00023163"/>
    </source>
</evidence>
<evidence type="ECO:0000256" key="5">
    <source>
        <dbReference type="ARBA" id="ARBA00022833"/>
    </source>
</evidence>
<evidence type="ECO:0000256" key="7">
    <source>
        <dbReference type="ARBA" id="ARBA00023125"/>
    </source>
</evidence>
<comment type="caution">
    <text evidence="12">The sequence shown here is derived from an EMBL/GenBank/DDBJ whole genome shotgun (WGS) entry which is preliminary data.</text>
</comment>
<gene>
    <name evidence="12" type="ORF">CLCR_00315</name>
</gene>
<reference evidence="13" key="1">
    <citation type="submission" date="2015-07" db="EMBL/GenBank/DDBJ databases">
        <authorList>
            <person name="Teixeira M.M."/>
            <person name="Souza R.C."/>
            <person name="Almeida L.G."/>
            <person name="Vicente V.A."/>
            <person name="de Hoog S."/>
            <person name="Bocca A.L."/>
            <person name="de Almeida S.R."/>
            <person name="Vasconcelos A.T."/>
            <person name="Felipe M.S."/>
        </authorList>
    </citation>
    <scope>NUCLEOTIDE SEQUENCE [LARGE SCALE GENOMIC DNA]</scope>
    <source>
        <strain evidence="13">KSF</strain>
    </source>
</reference>
<dbReference type="VEuPathDB" id="FungiDB:G647_09408"/>
<feature type="compositionally biased region" description="Basic and acidic residues" evidence="10">
    <location>
        <begin position="160"/>
        <end position="170"/>
    </location>
</feature>
<keyword evidence="8" id="KW-0804">Transcription</keyword>
<dbReference type="Proteomes" id="UP000094526">
    <property type="component" value="Unassembled WGS sequence"/>
</dbReference>
<evidence type="ECO:0000256" key="2">
    <source>
        <dbReference type="ARBA" id="ARBA00006899"/>
    </source>
</evidence>
<keyword evidence="7" id="KW-0238">DNA-binding</keyword>
<comment type="subcellular location">
    <subcellularLocation>
        <location evidence="1">Nucleus</location>
        <location evidence="1">Nucleolus</location>
    </subcellularLocation>
</comment>
<protein>
    <recommendedName>
        <fullName evidence="11">Rrn7/TAF1B N-terminal cyclin domain-containing protein</fullName>
    </recommendedName>
</protein>
<dbReference type="OrthoDB" id="428577at2759"/>
<dbReference type="GO" id="GO:0070860">
    <property type="term" value="C:RNA polymerase I core factor complex"/>
    <property type="evidence" value="ECO:0007669"/>
    <property type="project" value="InterPro"/>
</dbReference>
<keyword evidence="6" id="KW-0805">Transcription regulation</keyword>
<dbReference type="EMBL" id="LGRB01000005">
    <property type="protein sequence ID" value="OCT54166.1"/>
    <property type="molecule type" value="Genomic_DNA"/>
</dbReference>
<evidence type="ECO:0000313" key="13">
    <source>
        <dbReference type="Proteomes" id="UP000094526"/>
    </source>
</evidence>
<accession>A0A1C1D0D2</accession>
<dbReference type="GO" id="GO:0042790">
    <property type="term" value="P:nucleolar large rRNA transcription by RNA polymerase I"/>
    <property type="evidence" value="ECO:0007669"/>
    <property type="project" value="TreeGrafter"/>
</dbReference>
<comment type="similarity">
    <text evidence="2">Belongs to the RRN7/TAF1B family.</text>
</comment>
<evidence type="ECO:0000256" key="1">
    <source>
        <dbReference type="ARBA" id="ARBA00004604"/>
    </source>
</evidence>
<keyword evidence="13" id="KW-1185">Reference proteome</keyword>
<dbReference type="VEuPathDB" id="FungiDB:CLCR_00315"/>
<evidence type="ECO:0000259" key="11">
    <source>
        <dbReference type="Pfam" id="PF20644"/>
    </source>
</evidence>
<dbReference type="GO" id="GO:0001164">
    <property type="term" value="F:RNA polymerase I core promoter sequence-specific DNA binding"/>
    <property type="evidence" value="ECO:0007669"/>
    <property type="project" value="InterPro"/>
</dbReference>
<evidence type="ECO:0000256" key="10">
    <source>
        <dbReference type="SAM" id="MobiDB-lite"/>
    </source>
</evidence>
<evidence type="ECO:0000256" key="3">
    <source>
        <dbReference type="ARBA" id="ARBA00022723"/>
    </source>
</evidence>
<keyword evidence="9" id="KW-0539">Nucleus</keyword>
<keyword evidence="5" id="KW-0862">Zinc</keyword>
<dbReference type="InterPro" id="IPR048540">
    <property type="entry name" value="Rrn7_cyclin_N"/>
</dbReference>
<dbReference type="AlphaFoldDB" id="A0A1C1D0D2"/>
<sequence>MDGDECATCGSTDFHDEDGRIFCHNGHDQGHGLSTAEDDADFGRQGTIVRKKVDKEKQKTSRVLRGTKAFQLFLQSWQFILWKQCHALVHQKGLPAELWSVVRDMWTLWVSRLEHRLLQDPTTAAVDELTDTTADKADTTASSGDESDIDPRTSVQKQLQKNEEKERDSAHDYPKLIDTIALAYMGIIMLRRPVGQAAFLRSTPSEALDSPGENSRGEKGYRRPGHWRRLSRKLELLFLDW</sequence>